<organism evidence="2 3">
    <name type="scientific">Streptomyces pacificus</name>
    <dbReference type="NCBI Taxonomy" id="2705029"/>
    <lineage>
        <taxon>Bacteria</taxon>
        <taxon>Bacillati</taxon>
        <taxon>Actinomycetota</taxon>
        <taxon>Actinomycetes</taxon>
        <taxon>Kitasatosporales</taxon>
        <taxon>Streptomycetaceae</taxon>
        <taxon>Streptomyces</taxon>
    </lineage>
</organism>
<dbReference type="Proteomes" id="UP000484988">
    <property type="component" value="Unassembled WGS sequence"/>
</dbReference>
<proteinExistence type="predicted"/>
<comment type="caution">
    <text evidence="2">The sequence shown here is derived from an EMBL/GenBank/DDBJ whole genome shotgun (WGS) entry which is preliminary data.</text>
</comment>
<keyword evidence="3" id="KW-1185">Reference proteome</keyword>
<sequence>MSPVIGRSARRASHRARERDSCQGSVDPAPGTRWSKWHDRVPQADGTADITRAPRSGSAGGFRTRPEPPALPREAESAHAGYGSSRGSRLPLCGGCAAGVGRAAPAGVPEQPVH</sequence>
<reference evidence="2 3" key="1">
    <citation type="submission" date="2020-02" db="EMBL/GenBank/DDBJ databases">
        <title>Whole Genome Shotgun Sequence of Streptomyces sp. strain CWH03.</title>
        <authorList>
            <person name="Dohra H."/>
            <person name="Kodani S."/>
            <person name="Yamamura H."/>
        </authorList>
    </citation>
    <scope>NUCLEOTIDE SEQUENCE [LARGE SCALE GENOMIC DNA]</scope>
    <source>
        <strain evidence="2 3">CWH03</strain>
    </source>
</reference>
<gene>
    <name evidence="2" type="ORF">SCWH03_53340</name>
</gene>
<evidence type="ECO:0000313" key="3">
    <source>
        <dbReference type="Proteomes" id="UP000484988"/>
    </source>
</evidence>
<protein>
    <submittedName>
        <fullName evidence="2">Uncharacterized protein</fullName>
    </submittedName>
</protein>
<feature type="region of interest" description="Disordered" evidence="1">
    <location>
        <begin position="1"/>
        <end position="88"/>
    </location>
</feature>
<name>A0A6A0B1D4_9ACTN</name>
<dbReference type="AlphaFoldDB" id="A0A6A0B1D4"/>
<evidence type="ECO:0000256" key="1">
    <source>
        <dbReference type="SAM" id="MobiDB-lite"/>
    </source>
</evidence>
<dbReference type="EMBL" id="BLLG01000022">
    <property type="protein sequence ID" value="GFH39069.1"/>
    <property type="molecule type" value="Genomic_DNA"/>
</dbReference>
<accession>A0A6A0B1D4</accession>
<evidence type="ECO:0000313" key="2">
    <source>
        <dbReference type="EMBL" id="GFH39069.1"/>
    </source>
</evidence>